<protein>
    <submittedName>
        <fullName evidence="1">Uncharacterized protein</fullName>
    </submittedName>
</protein>
<gene>
    <name evidence="1" type="primary">RvY_10172-1</name>
    <name evidence="1" type="synonym">RvY_10172.1</name>
    <name evidence="1" type="ORF">RvY_10172</name>
</gene>
<reference evidence="1 2" key="1">
    <citation type="journal article" date="2016" name="Nat. Commun.">
        <title>Extremotolerant tardigrade genome and improved radiotolerance of human cultured cells by tardigrade-unique protein.</title>
        <authorList>
            <person name="Hashimoto T."/>
            <person name="Horikawa D.D."/>
            <person name="Saito Y."/>
            <person name="Kuwahara H."/>
            <person name="Kozuka-Hata H."/>
            <person name="Shin-I T."/>
            <person name="Minakuchi Y."/>
            <person name="Ohishi K."/>
            <person name="Motoyama A."/>
            <person name="Aizu T."/>
            <person name="Enomoto A."/>
            <person name="Kondo K."/>
            <person name="Tanaka S."/>
            <person name="Hara Y."/>
            <person name="Koshikawa S."/>
            <person name="Sagara H."/>
            <person name="Miura T."/>
            <person name="Yokobori S."/>
            <person name="Miyagawa K."/>
            <person name="Suzuki Y."/>
            <person name="Kubo T."/>
            <person name="Oyama M."/>
            <person name="Kohara Y."/>
            <person name="Fujiyama A."/>
            <person name="Arakawa K."/>
            <person name="Katayama T."/>
            <person name="Toyoda A."/>
            <person name="Kunieda T."/>
        </authorList>
    </citation>
    <scope>NUCLEOTIDE SEQUENCE [LARGE SCALE GENOMIC DNA]</scope>
    <source>
        <strain evidence="1 2">YOKOZUNA-1</strain>
    </source>
</reference>
<sequence>MEMFMKSTIQRFSEIFDVARRRCRSEQVSLRCEHCQRKTVTPAELVLLEEHPTRLPFADHPPLRSSGTVPDED</sequence>
<comment type="caution">
    <text evidence="1">The sequence shown here is derived from an EMBL/GenBank/DDBJ whole genome shotgun (WGS) entry which is preliminary data.</text>
</comment>
<dbReference type="Proteomes" id="UP000186922">
    <property type="component" value="Unassembled WGS sequence"/>
</dbReference>
<evidence type="ECO:0000313" key="2">
    <source>
        <dbReference type="Proteomes" id="UP000186922"/>
    </source>
</evidence>
<organism evidence="1 2">
    <name type="scientific">Ramazzottius varieornatus</name>
    <name type="common">Water bear</name>
    <name type="synonym">Tardigrade</name>
    <dbReference type="NCBI Taxonomy" id="947166"/>
    <lineage>
        <taxon>Eukaryota</taxon>
        <taxon>Metazoa</taxon>
        <taxon>Ecdysozoa</taxon>
        <taxon>Tardigrada</taxon>
        <taxon>Eutardigrada</taxon>
        <taxon>Parachela</taxon>
        <taxon>Hypsibioidea</taxon>
        <taxon>Ramazzottiidae</taxon>
        <taxon>Ramazzottius</taxon>
    </lineage>
</organism>
<proteinExistence type="predicted"/>
<evidence type="ECO:0000313" key="1">
    <source>
        <dbReference type="EMBL" id="GAU99128.1"/>
    </source>
</evidence>
<dbReference type="AlphaFoldDB" id="A0A1D1VKW6"/>
<keyword evidence="2" id="KW-1185">Reference proteome</keyword>
<accession>A0A1D1VKW6</accession>
<dbReference type="EMBL" id="BDGG01000005">
    <property type="protein sequence ID" value="GAU99128.1"/>
    <property type="molecule type" value="Genomic_DNA"/>
</dbReference>
<name>A0A1D1VKW6_RAMVA</name>